<keyword evidence="3" id="KW-0547">Nucleotide-binding</keyword>
<gene>
    <name evidence="3" type="ORF">ACFO60_05795</name>
</gene>
<reference evidence="4" key="1">
    <citation type="journal article" date="2019" name="Int. J. Syst. Evol. Microbiol.">
        <title>The Global Catalogue of Microorganisms (GCM) 10K type strain sequencing project: providing services to taxonomists for standard genome sequencing and annotation.</title>
        <authorList>
            <consortium name="The Broad Institute Genomics Platform"/>
            <consortium name="The Broad Institute Genome Sequencing Center for Infectious Disease"/>
            <person name="Wu L."/>
            <person name="Ma J."/>
        </authorList>
    </citation>
    <scope>NUCLEOTIDE SEQUENCE [LARGE SCALE GENOMIC DNA]</scope>
    <source>
        <strain evidence="4">CGMCC 4.7132</strain>
    </source>
</reference>
<protein>
    <submittedName>
        <fullName evidence="3">ATP-binding protein</fullName>
    </submittedName>
</protein>
<keyword evidence="1" id="KW-0723">Serine/threonine-protein kinase</keyword>
<dbReference type="RefSeq" id="WP_380837896.1">
    <property type="nucleotide sequence ID" value="NZ_JBHSFP010000002.1"/>
</dbReference>
<accession>A0ABV9CBS6</accession>
<dbReference type="InterPro" id="IPR050267">
    <property type="entry name" value="Anti-sigma-factor_SerPK"/>
</dbReference>
<dbReference type="InterPro" id="IPR003594">
    <property type="entry name" value="HATPase_dom"/>
</dbReference>
<evidence type="ECO:0000256" key="1">
    <source>
        <dbReference type="ARBA" id="ARBA00022527"/>
    </source>
</evidence>
<dbReference type="PANTHER" id="PTHR35526:SF3">
    <property type="entry name" value="ANTI-SIGMA-F FACTOR RSBW"/>
    <property type="match status" value="1"/>
</dbReference>
<dbReference type="SUPFAM" id="SSF55874">
    <property type="entry name" value="ATPase domain of HSP90 chaperone/DNA topoisomerase II/histidine kinase"/>
    <property type="match status" value="1"/>
</dbReference>
<dbReference type="Proteomes" id="UP001596004">
    <property type="component" value="Unassembled WGS sequence"/>
</dbReference>
<feature type="domain" description="Histidine kinase/HSP90-like ATPase" evidence="2">
    <location>
        <begin position="21"/>
        <end position="127"/>
    </location>
</feature>
<organism evidence="3 4">
    <name type="scientific">Sphaerisporangium dianthi</name>
    <dbReference type="NCBI Taxonomy" id="1436120"/>
    <lineage>
        <taxon>Bacteria</taxon>
        <taxon>Bacillati</taxon>
        <taxon>Actinomycetota</taxon>
        <taxon>Actinomycetes</taxon>
        <taxon>Streptosporangiales</taxon>
        <taxon>Streptosporangiaceae</taxon>
        <taxon>Sphaerisporangium</taxon>
    </lineage>
</organism>
<dbReference type="EMBL" id="JBHSFP010000002">
    <property type="protein sequence ID" value="MFC4530266.1"/>
    <property type="molecule type" value="Genomic_DNA"/>
</dbReference>
<keyword evidence="1" id="KW-0418">Kinase</keyword>
<dbReference type="Pfam" id="PF13581">
    <property type="entry name" value="HATPase_c_2"/>
    <property type="match status" value="1"/>
</dbReference>
<evidence type="ECO:0000313" key="3">
    <source>
        <dbReference type="EMBL" id="MFC4530266.1"/>
    </source>
</evidence>
<keyword evidence="3" id="KW-0067">ATP-binding</keyword>
<keyword evidence="4" id="KW-1185">Reference proteome</keyword>
<keyword evidence="1" id="KW-0808">Transferase</keyword>
<comment type="caution">
    <text evidence="3">The sequence shown here is derived from an EMBL/GenBank/DDBJ whole genome shotgun (WGS) entry which is preliminary data.</text>
</comment>
<evidence type="ECO:0000259" key="2">
    <source>
        <dbReference type="Pfam" id="PF13581"/>
    </source>
</evidence>
<dbReference type="InterPro" id="IPR036890">
    <property type="entry name" value="HATPase_C_sf"/>
</dbReference>
<name>A0ABV9CBS6_9ACTN</name>
<evidence type="ECO:0000313" key="4">
    <source>
        <dbReference type="Proteomes" id="UP001596004"/>
    </source>
</evidence>
<dbReference type="GO" id="GO:0005524">
    <property type="term" value="F:ATP binding"/>
    <property type="evidence" value="ECO:0007669"/>
    <property type="project" value="UniProtKB-KW"/>
</dbReference>
<proteinExistence type="predicted"/>
<sequence length="134" mass="14233">MTAPTNSRKGTGEWQQTFLGRVEQVRAVRRFVKTHLPDHADADLIASELATNAVEHTHTGQPGGTLTATVKHHPDGTAYIEIADQGGPIAFGARTPTREGGRGLHLVTALTTTWGVKGDAGGRIVWAELPPPTP</sequence>
<dbReference type="Gene3D" id="3.30.565.10">
    <property type="entry name" value="Histidine kinase-like ATPase, C-terminal domain"/>
    <property type="match status" value="1"/>
</dbReference>
<dbReference type="PANTHER" id="PTHR35526">
    <property type="entry name" value="ANTI-SIGMA-F FACTOR RSBW-RELATED"/>
    <property type="match status" value="1"/>
</dbReference>
<dbReference type="CDD" id="cd16936">
    <property type="entry name" value="HATPase_RsbW-like"/>
    <property type="match status" value="1"/>
</dbReference>